<keyword evidence="6" id="KW-0406">Ion transport</keyword>
<proteinExistence type="inferred from homology"/>
<keyword evidence="7 10" id="KW-0472">Membrane</keyword>
<dbReference type="GO" id="GO:0007165">
    <property type="term" value="P:signal transduction"/>
    <property type="evidence" value="ECO:0007669"/>
    <property type="project" value="UniProtKB-ARBA"/>
</dbReference>
<keyword evidence="9" id="KW-0407">Ion channel</keyword>
<dbReference type="GO" id="GO:0012505">
    <property type="term" value="C:endomembrane system"/>
    <property type="evidence" value="ECO:0007669"/>
    <property type="project" value="UniProtKB-SubCell"/>
</dbReference>
<accession>A0AAD1XJF4</accession>
<comment type="caution">
    <text evidence="11">The sequence shown here is derived from an EMBL/GenBank/DDBJ whole genome shotgun (WGS) entry which is preliminary data.</text>
</comment>
<comment type="subcellular location">
    <subcellularLocation>
        <location evidence="1">Endomembrane system</location>
    </subcellularLocation>
</comment>
<dbReference type="GO" id="GO:0015267">
    <property type="term" value="F:channel activity"/>
    <property type="evidence" value="ECO:0007669"/>
    <property type="project" value="UniProtKB-ARBA"/>
</dbReference>
<evidence type="ECO:0000256" key="2">
    <source>
        <dbReference type="ARBA" id="ARBA00009848"/>
    </source>
</evidence>
<evidence type="ECO:0000256" key="1">
    <source>
        <dbReference type="ARBA" id="ARBA00004308"/>
    </source>
</evidence>
<keyword evidence="5 10" id="KW-1133">Transmembrane helix</keyword>
<comment type="similarity">
    <text evidence="2">Belongs to the P2X receptor family.</text>
</comment>
<feature type="transmembrane region" description="Helical" evidence="10">
    <location>
        <begin position="308"/>
        <end position="330"/>
    </location>
</feature>
<feature type="transmembrane region" description="Helical" evidence="10">
    <location>
        <begin position="20"/>
        <end position="39"/>
    </location>
</feature>
<keyword evidence="8" id="KW-1071">Ligand-gated ion channel</keyword>
<dbReference type="Proteomes" id="UP001295684">
    <property type="component" value="Unassembled WGS sequence"/>
</dbReference>
<keyword evidence="4 10" id="KW-0812">Transmembrane</keyword>
<evidence type="ECO:0000256" key="3">
    <source>
        <dbReference type="ARBA" id="ARBA00022448"/>
    </source>
</evidence>
<evidence type="ECO:0000313" key="12">
    <source>
        <dbReference type="Proteomes" id="UP001295684"/>
    </source>
</evidence>
<keyword evidence="12" id="KW-1185">Reference proteome</keyword>
<evidence type="ECO:0000256" key="6">
    <source>
        <dbReference type="ARBA" id="ARBA00023065"/>
    </source>
</evidence>
<evidence type="ECO:0000256" key="5">
    <source>
        <dbReference type="ARBA" id="ARBA00022989"/>
    </source>
</evidence>
<evidence type="ECO:0000256" key="9">
    <source>
        <dbReference type="ARBA" id="ARBA00023303"/>
    </source>
</evidence>
<evidence type="ECO:0000313" key="11">
    <source>
        <dbReference type="EMBL" id="CAI2373814.1"/>
    </source>
</evidence>
<dbReference type="Gene3D" id="1.10.287.940">
    <property type="entry name" value="atp-gated p2x4 ion channel"/>
    <property type="match status" value="1"/>
</dbReference>
<dbReference type="PANTHER" id="PTHR10125:SF31">
    <property type="entry name" value="P2X RECEPTOR E"/>
    <property type="match status" value="1"/>
</dbReference>
<organism evidence="11 12">
    <name type="scientific">Euplotes crassus</name>
    <dbReference type="NCBI Taxonomy" id="5936"/>
    <lineage>
        <taxon>Eukaryota</taxon>
        <taxon>Sar</taxon>
        <taxon>Alveolata</taxon>
        <taxon>Ciliophora</taxon>
        <taxon>Intramacronucleata</taxon>
        <taxon>Spirotrichea</taxon>
        <taxon>Hypotrichia</taxon>
        <taxon>Euplotida</taxon>
        <taxon>Euplotidae</taxon>
        <taxon>Moneuplotes</taxon>
    </lineage>
</organism>
<dbReference type="GO" id="GO:0070588">
    <property type="term" value="P:calcium ion transmembrane transport"/>
    <property type="evidence" value="ECO:0007669"/>
    <property type="project" value="TreeGrafter"/>
</dbReference>
<reference evidence="11" key="1">
    <citation type="submission" date="2023-07" db="EMBL/GenBank/DDBJ databases">
        <authorList>
            <consortium name="AG Swart"/>
            <person name="Singh M."/>
            <person name="Singh A."/>
            <person name="Seah K."/>
            <person name="Emmerich C."/>
        </authorList>
    </citation>
    <scope>NUCLEOTIDE SEQUENCE</scope>
    <source>
        <strain evidence="11">DP1</strain>
    </source>
</reference>
<gene>
    <name evidence="11" type="ORF">ECRASSUSDP1_LOCUS15163</name>
</gene>
<dbReference type="EMBL" id="CAMPGE010015177">
    <property type="protein sequence ID" value="CAI2373814.1"/>
    <property type="molecule type" value="Genomic_DNA"/>
</dbReference>
<protein>
    <submittedName>
        <fullName evidence="11">Uncharacterized protein</fullName>
    </submittedName>
</protein>
<dbReference type="GO" id="GO:0016020">
    <property type="term" value="C:membrane"/>
    <property type="evidence" value="ECO:0007669"/>
    <property type="project" value="TreeGrafter"/>
</dbReference>
<name>A0AAD1XJF4_EUPCR</name>
<dbReference type="InterPro" id="IPR059116">
    <property type="entry name" value="P2X_receptor"/>
</dbReference>
<evidence type="ECO:0000256" key="4">
    <source>
        <dbReference type="ARBA" id="ARBA00022692"/>
    </source>
</evidence>
<dbReference type="AlphaFoldDB" id="A0AAD1XJF4"/>
<dbReference type="PANTHER" id="PTHR10125">
    <property type="entry name" value="P2X PURINOCEPTOR"/>
    <property type="match status" value="1"/>
</dbReference>
<evidence type="ECO:0000256" key="7">
    <source>
        <dbReference type="ARBA" id="ARBA00023136"/>
    </source>
</evidence>
<dbReference type="Pfam" id="PF00864">
    <property type="entry name" value="P2X_receptor"/>
    <property type="match status" value="1"/>
</dbReference>
<keyword evidence="3" id="KW-0813">Transport</keyword>
<sequence>MLEYTTRRIVILNSYALGILYRLCQLLIILYFIIYVFIVEERYKRTIVYPINLSTRIIGSQVLQDSNGDTLYVDAQDITSVDQAQTNSFNFGINITQEWQARSNCATGVECTVDDDCSGFLNGACHNGNCTSFQWCTRSSRSYTIDLFQNFLLEIRGVVCETLDEGEQTECHSSFNYNITSDTDILGSRYGSDVISVRDIINNLPNARRGEDFMLDESQIIYISYIWDCETVDEGCDSEMKIYTVPKVTYSNETYLNQGYQYLRNVSAGPEPSGRSIDIHQYPLIRMKSTVAGLRFVIQGWNTHDETLYALIAYYVGLCFILLASIHHLFDLFILWLHPNKENIIQAKFNN</sequence>
<evidence type="ECO:0000256" key="8">
    <source>
        <dbReference type="ARBA" id="ARBA00023286"/>
    </source>
</evidence>
<evidence type="ECO:0000256" key="10">
    <source>
        <dbReference type="SAM" id="Phobius"/>
    </source>
</evidence>